<dbReference type="RefSeq" id="WP_131900723.1">
    <property type="nucleotide sequence ID" value="NZ_SMKZ01000061.1"/>
</dbReference>
<evidence type="ECO:0000313" key="3">
    <source>
        <dbReference type="Proteomes" id="UP000294739"/>
    </source>
</evidence>
<dbReference type="EMBL" id="SMKZ01000061">
    <property type="protein sequence ID" value="TDD99025.1"/>
    <property type="molecule type" value="Genomic_DNA"/>
</dbReference>
<name>A0A4R5CH21_9ACTN</name>
<protein>
    <submittedName>
        <fullName evidence="2">DUF559 domain-containing protein</fullName>
    </submittedName>
</protein>
<dbReference type="InParanoid" id="A0A4R5CH21"/>
<evidence type="ECO:0000259" key="1">
    <source>
        <dbReference type="Pfam" id="PF04480"/>
    </source>
</evidence>
<dbReference type="InterPro" id="IPR007569">
    <property type="entry name" value="DUF559"/>
</dbReference>
<proteinExistence type="predicted"/>
<dbReference type="SUPFAM" id="SSF52980">
    <property type="entry name" value="Restriction endonuclease-like"/>
    <property type="match status" value="1"/>
</dbReference>
<organism evidence="2 3">
    <name type="scientific">Jiangella asiatica</name>
    <dbReference type="NCBI Taxonomy" id="2530372"/>
    <lineage>
        <taxon>Bacteria</taxon>
        <taxon>Bacillati</taxon>
        <taxon>Actinomycetota</taxon>
        <taxon>Actinomycetes</taxon>
        <taxon>Jiangellales</taxon>
        <taxon>Jiangellaceae</taxon>
        <taxon>Jiangella</taxon>
    </lineage>
</organism>
<dbReference type="Proteomes" id="UP000294739">
    <property type="component" value="Unassembled WGS sequence"/>
</dbReference>
<dbReference type="Gene3D" id="3.40.960.10">
    <property type="entry name" value="VSR Endonuclease"/>
    <property type="match status" value="1"/>
</dbReference>
<dbReference type="AlphaFoldDB" id="A0A4R5CH21"/>
<sequence length="297" mass="33152">MPRLVHLPPPFHDAPFLVTEARRVGVPKGVLDGTRFRAPVRGVRVPADHPTSLRAACQAVGLALPTGAAFSHETAALLCDLPVPRFDGRIDVMVEPGAVVPRIRGTEGHVGLDPATVINVGGIALVHPRRAFFQVAAGWRVDDLVVLGDAILRRWCSPDDLADEAARHARRRGIVRAREALRLVRPGVDSPMESRLRLLIVRAGLPFPVVGFNVIDDTGSWLARPDLAYPDLRIAIEYDGDHHRTDRRQWRRDRFRDESMRDAGWIVITLTAEDVLHHAGRTVERIRRHVRSRLIME</sequence>
<gene>
    <name evidence="2" type="ORF">E1269_27715</name>
</gene>
<keyword evidence="3" id="KW-1185">Reference proteome</keyword>
<accession>A0A4R5CH21</accession>
<reference evidence="2 3" key="1">
    <citation type="submission" date="2019-03" db="EMBL/GenBank/DDBJ databases">
        <title>Draft genome sequences of novel Actinobacteria.</title>
        <authorList>
            <person name="Sahin N."/>
            <person name="Ay H."/>
            <person name="Saygin H."/>
        </authorList>
    </citation>
    <scope>NUCLEOTIDE SEQUENCE [LARGE SCALE GENOMIC DNA]</scope>
    <source>
        <strain evidence="2 3">5K138</strain>
    </source>
</reference>
<feature type="domain" description="DUF559" evidence="1">
    <location>
        <begin position="231"/>
        <end position="290"/>
    </location>
</feature>
<dbReference type="OrthoDB" id="3173471at2"/>
<dbReference type="Pfam" id="PF04480">
    <property type="entry name" value="DUF559"/>
    <property type="match status" value="1"/>
</dbReference>
<evidence type="ECO:0000313" key="2">
    <source>
        <dbReference type="EMBL" id="TDD99025.1"/>
    </source>
</evidence>
<dbReference type="InterPro" id="IPR011335">
    <property type="entry name" value="Restrct_endonuc-II-like"/>
</dbReference>
<comment type="caution">
    <text evidence="2">The sequence shown here is derived from an EMBL/GenBank/DDBJ whole genome shotgun (WGS) entry which is preliminary data.</text>
</comment>